<dbReference type="PROSITE" id="PS50088">
    <property type="entry name" value="ANK_REPEAT"/>
    <property type="match status" value="2"/>
</dbReference>
<dbReference type="InterPro" id="IPR002110">
    <property type="entry name" value="Ankyrin_rpt"/>
</dbReference>
<dbReference type="GO" id="GO:0003677">
    <property type="term" value="F:DNA binding"/>
    <property type="evidence" value="ECO:0007669"/>
    <property type="project" value="InterPro"/>
</dbReference>
<gene>
    <name evidence="7" type="ORF">M231_02733</name>
</gene>
<dbReference type="VEuPathDB" id="FungiDB:TREMEDRAFT_29499"/>
<evidence type="ECO:0000313" key="7">
    <source>
        <dbReference type="EMBL" id="RXK39938.1"/>
    </source>
</evidence>
<feature type="compositionally biased region" description="Basic and acidic residues" evidence="5">
    <location>
        <begin position="133"/>
        <end position="143"/>
    </location>
</feature>
<evidence type="ECO:0000256" key="3">
    <source>
        <dbReference type="PROSITE-ProRule" id="PRU00023"/>
    </source>
</evidence>
<sequence>MGKKPLATGTENGPNTIFKATYSPVYEMICRDIAVMRRRSDGYLNATQILKVAGLDKPQRTRVLEREVQKGEHEKVQGGYGKYQGTWIPVERGLALSKQFSVEDVLRPIIDYRATSQSPPPAPKHIVAPPTRTKKDKESKAIKDLSTPTKTGPMSAAALQAQAQLSARNVKQAPIHSSPTDPISKSADDSMSTSPLGDEEEESVTPSPVTSVRALEELDPELGMGIGTSRKRSVNVMLEEDLDPYTHLRNARGNSAIHTPRSSPPVQPTVMADGPTKYTDHILNYFISETTQIPSFLITPPPDFDPNQPIDDDGHAPLHWACAMGRVRVVKLLLTAGASIFAANCADQTPLMRSVMFSNNYDVRKFAEIYELLHRSTLNIDKQNRTVFHHIANLALNKGKTHAARYYMETILSRLSDFPQELADVINFQDEEGETALTLAARARSRRLVKALLDHGADPKIRNRDLKSAEEYILEDERFRSSPIHERPNGIQIKDSPQLYLSEAARMAGGQMLSDLTTHMQTLARSFDSEAQMKDRDILQAKATLTSTHAEISDTTKIIDSLKIQIAPLEQKRTEYEQLQSALRRRVNESLKRTWETWEQSGRGEGMGYQGENEETLRWHLEEKRKRRVDLVRRYVKAQAEAGTSDKIAQYRRLISAGSGNTISPSDVDGMMTQLLTMLENDAEPYGLDPSLTLGMDVTEGMLEQWMA</sequence>
<name>A0A4Q1BPV5_TREME</name>
<reference evidence="7 8" key="1">
    <citation type="submission" date="2016-06" db="EMBL/GenBank/DDBJ databases">
        <title>Evolution of pathogenesis and genome organization in the Tremellales.</title>
        <authorList>
            <person name="Cuomo C."/>
            <person name="Litvintseva A."/>
            <person name="Heitman J."/>
            <person name="Chen Y."/>
            <person name="Sun S."/>
            <person name="Springer D."/>
            <person name="Dromer F."/>
            <person name="Young S."/>
            <person name="Zeng Q."/>
            <person name="Chapman S."/>
            <person name="Gujja S."/>
            <person name="Saif S."/>
            <person name="Birren B."/>
        </authorList>
    </citation>
    <scope>NUCLEOTIDE SEQUENCE [LARGE SCALE GENOMIC DNA]</scope>
    <source>
        <strain evidence="7 8">ATCC 28783</strain>
    </source>
</reference>
<dbReference type="EMBL" id="SDIL01000024">
    <property type="protein sequence ID" value="RXK39938.1"/>
    <property type="molecule type" value="Genomic_DNA"/>
</dbReference>
<dbReference type="PANTHER" id="PTHR43828">
    <property type="entry name" value="ASPARAGINASE"/>
    <property type="match status" value="1"/>
</dbReference>
<evidence type="ECO:0000256" key="2">
    <source>
        <dbReference type="ARBA" id="ARBA00023043"/>
    </source>
</evidence>
<keyword evidence="8" id="KW-1185">Reference proteome</keyword>
<dbReference type="FunCoup" id="A0A4Q1BPV5">
    <property type="interactions" value="13"/>
</dbReference>
<comment type="caution">
    <text evidence="7">The sequence shown here is derived from an EMBL/GenBank/DDBJ whole genome shotgun (WGS) entry which is preliminary data.</text>
</comment>
<dbReference type="Pfam" id="PF12796">
    <property type="entry name" value="Ank_2"/>
    <property type="match status" value="1"/>
</dbReference>
<evidence type="ECO:0000259" key="6">
    <source>
        <dbReference type="PROSITE" id="PS51299"/>
    </source>
</evidence>
<dbReference type="Proteomes" id="UP000289152">
    <property type="component" value="Unassembled WGS sequence"/>
</dbReference>
<keyword evidence="2 3" id="KW-0040">ANK repeat</keyword>
<feature type="compositionally biased region" description="Polar residues" evidence="5">
    <location>
        <begin position="175"/>
        <end position="195"/>
    </location>
</feature>
<dbReference type="PANTHER" id="PTHR43828:SF15">
    <property type="entry name" value="TRANSCRIPTION FACTOR MBP1"/>
    <property type="match status" value="1"/>
</dbReference>
<dbReference type="Pfam" id="PF00023">
    <property type="entry name" value="Ank"/>
    <property type="match status" value="1"/>
</dbReference>
<dbReference type="SMART" id="SM00248">
    <property type="entry name" value="ANK"/>
    <property type="match status" value="3"/>
</dbReference>
<evidence type="ECO:0000256" key="1">
    <source>
        <dbReference type="ARBA" id="ARBA00022737"/>
    </source>
</evidence>
<dbReference type="SMART" id="SM01252">
    <property type="entry name" value="KilA-N"/>
    <property type="match status" value="1"/>
</dbReference>
<dbReference type="PROSITE" id="PS51299">
    <property type="entry name" value="HTH_APSES"/>
    <property type="match status" value="1"/>
</dbReference>
<accession>A0A4Q1BPV5</accession>
<feature type="coiled-coil region" evidence="4">
    <location>
        <begin position="559"/>
        <end position="589"/>
    </location>
</feature>
<dbReference type="InterPro" id="IPR003163">
    <property type="entry name" value="Tscrpt_reg_HTH_APSES-type"/>
</dbReference>
<dbReference type="OrthoDB" id="6718656at2759"/>
<dbReference type="GO" id="GO:0033309">
    <property type="term" value="C:SBF transcription complex"/>
    <property type="evidence" value="ECO:0007669"/>
    <property type="project" value="TreeGrafter"/>
</dbReference>
<dbReference type="GO" id="GO:0001228">
    <property type="term" value="F:DNA-binding transcription activator activity, RNA polymerase II-specific"/>
    <property type="evidence" value="ECO:0007669"/>
    <property type="project" value="UniProtKB-ARBA"/>
</dbReference>
<dbReference type="SUPFAM" id="SSF48403">
    <property type="entry name" value="Ankyrin repeat"/>
    <property type="match status" value="1"/>
</dbReference>
<dbReference type="SUPFAM" id="SSF54616">
    <property type="entry name" value="DNA-binding domain of Mlu1-box binding protein MBP1"/>
    <property type="match status" value="1"/>
</dbReference>
<evidence type="ECO:0000256" key="5">
    <source>
        <dbReference type="SAM" id="MobiDB-lite"/>
    </source>
</evidence>
<feature type="repeat" description="ANK" evidence="3">
    <location>
        <begin position="432"/>
        <end position="464"/>
    </location>
</feature>
<proteinExistence type="predicted"/>
<dbReference type="AlphaFoldDB" id="A0A4Q1BPV5"/>
<feature type="compositionally biased region" description="Low complexity" evidence="5">
    <location>
        <begin position="155"/>
        <end position="167"/>
    </location>
</feature>
<keyword evidence="1" id="KW-0677">Repeat</keyword>
<dbReference type="InterPro" id="IPR036770">
    <property type="entry name" value="Ankyrin_rpt-contain_sf"/>
</dbReference>
<dbReference type="FunFam" id="3.10.260.10:FF:000001">
    <property type="entry name" value="APSES transcription factor (MbpA)"/>
    <property type="match status" value="1"/>
</dbReference>
<keyword evidence="4" id="KW-0175">Coiled coil</keyword>
<organism evidence="7 8">
    <name type="scientific">Tremella mesenterica</name>
    <name type="common">Jelly fungus</name>
    <dbReference type="NCBI Taxonomy" id="5217"/>
    <lineage>
        <taxon>Eukaryota</taxon>
        <taxon>Fungi</taxon>
        <taxon>Dikarya</taxon>
        <taxon>Basidiomycota</taxon>
        <taxon>Agaricomycotina</taxon>
        <taxon>Tremellomycetes</taxon>
        <taxon>Tremellales</taxon>
        <taxon>Tremellaceae</taxon>
        <taxon>Tremella</taxon>
    </lineage>
</organism>
<evidence type="ECO:0000256" key="4">
    <source>
        <dbReference type="SAM" id="Coils"/>
    </source>
</evidence>
<feature type="domain" description="HTH APSES-type" evidence="6">
    <location>
        <begin position="12"/>
        <end position="121"/>
    </location>
</feature>
<dbReference type="Gene3D" id="3.10.260.10">
    <property type="entry name" value="Transcription regulator HTH, APSES-type DNA-binding domain"/>
    <property type="match status" value="1"/>
</dbReference>
<dbReference type="InterPro" id="IPR018004">
    <property type="entry name" value="KilA/APSES_HTH"/>
</dbReference>
<feature type="region of interest" description="Disordered" evidence="5">
    <location>
        <begin position="113"/>
        <end position="227"/>
    </location>
</feature>
<dbReference type="PRINTS" id="PR01415">
    <property type="entry name" value="ANKYRIN"/>
</dbReference>
<protein>
    <submittedName>
        <fullName evidence="7">Transcription factor</fullName>
    </submittedName>
</protein>
<dbReference type="Pfam" id="PF04383">
    <property type="entry name" value="KilA-N"/>
    <property type="match status" value="1"/>
</dbReference>
<dbReference type="FunFam" id="1.25.40.20:FF:000238">
    <property type="entry name" value="Unplaced genomic scaffold supercont1.20, whole genome shotgun sequence"/>
    <property type="match status" value="1"/>
</dbReference>
<dbReference type="InterPro" id="IPR036887">
    <property type="entry name" value="HTH_APSES_sf"/>
</dbReference>
<dbReference type="STRING" id="5217.A0A4Q1BPV5"/>
<dbReference type="GO" id="GO:0030907">
    <property type="term" value="C:MBF transcription complex"/>
    <property type="evidence" value="ECO:0007669"/>
    <property type="project" value="TreeGrafter"/>
</dbReference>
<evidence type="ECO:0000313" key="8">
    <source>
        <dbReference type="Proteomes" id="UP000289152"/>
    </source>
</evidence>
<dbReference type="PROSITE" id="PS50297">
    <property type="entry name" value="ANK_REP_REGION"/>
    <property type="match status" value="2"/>
</dbReference>
<dbReference type="InterPro" id="IPR051642">
    <property type="entry name" value="SWI6-like"/>
</dbReference>
<dbReference type="InParanoid" id="A0A4Q1BPV5"/>
<feature type="repeat" description="ANK" evidence="3">
    <location>
        <begin position="313"/>
        <end position="345"/>
    </location>
</feature>
<dbReference type="Gene3D" id="1.25.40.20">
    <property type="entry name" value="Ankyrin repeat-containing domain"/>
    <property type="match status" value="1"/>
</dbReference>